<reference evidence="2 3" key="1">
    <citation type="submission" date="2023-11" db="EMBL/GenBank/DDBJ databases">
        <title>Bacillus jintuensis, isolated from a mudflat on the Beibu Gulf coast.</title>
        <authorList>
            <person name="Li M."/>
        </authorList>
    </citation>
    <scope>NUCLEOTIDE SEQUENCE [LARGE SCALE GENOMIC DNA]</scope>
    <source>
        <strain evidence="2 3">31A1R</strain>
    </source>
</reference>
<feature type="signal peptide" evidence="1">
    <location>
        <begin position="1"/>
        <end position="23"/>
    </location>
</feature>
<dbReference type="Gene3D" id="2.60.40.1080">
    <property type="match status" value="1"/>
</dbReference>
<feature type="chain" id="PRO_5047337728" evidence="1">
    <location>
        <begin position="24"/>
        <end position="500"/>
    </location>
</feature>
<dbReference type="EMBL" id="JAXOFX010000004">
    <property type="protein sequence ID" value="MDZ5471893.1"/>
    <property type="molecule type" value="Genomic_DNA"/>
</dbReference>
<keyword evidence="1" id="KW-0732">Signal</keyword>
<accession>A0ABU5IXK6</accession>
<evidence type="ECO:0000313" key="2">
    <source>
        <dbReference type="EMBL" id="MDZ5471893.1"/>
    </source>
</evidence>
<proteinExistence type="predicted"/>
<protein>
    <submittedName>
        <fullName evidence="2">Uncharacterized protein</fullName>
    </submittedName>
</protein>
<dbReference type="RefSeq" id="WP_322446182.1">
    <property type="nucleotide sequence ID" value="NZ_JAXOFX010000004.1"/>
</dbReference>
<sequence length="500" mass="56128">MKKFVGMLLTALLILSFSVPSMASANGLLPVKSNSATIKIESAPKKSKITKLELILDNKTIYVGDSQYDNYLDAKVTYQDKTYGYVPIEDVKLTSSSSKILKIVDGRFLLPVKSGKVTITGTYKGVKGKLSLTVKGSANGEFSVAFKGIENANYIDTYFTYVKKNSSKKTDYSYRNFNIKETKTSNGYKFSGLNWDKYSTIYGTIRVEDKVFYLEVNKKQNKKTITLDAASLSEIIINYPTKDVQTTNLSITKIDSNKKMLHLGSFYGESKFFVPKGTYNMQVQAKGSEKYYNLYLKSQKIDDKKQSINISSKNLSLISFTTKPSGSNKLDIQSIGAAFNFNNFNHLSSLSLYDSNGPVTNVYLNNMTYTELSSNVLVNDNWVYEYQLPSNKVSKNMKVTFGDQLKASISFKKNTKLYAGQRIYLPASSSNWGSGVLNVKDQYGNYVTRVYNQKDYKSESAVLVFKGSKKTYRIPINDLTYGTVTLPTVPGTYKVTFEMK</sequence>
<evidence type="ECO:0000256" key="1">
    <source>
        <dbReference type="SAM" id="SignalP"/>
    </source>
</evidence>
<keyword evidence="3" id="KW-1185">Reference proteome</keyword>
<evidence type="ECO:0000313" key="3">
    <source>
        <dbReference type="Proteomes" id="UP001290455"/>
    </source>
</evidence>
<organism evidence="2 3">
    <name type="scientific">Robertmurraya mangrovi</name>
    <dbReference type="NCBI Taxonomy" id="3098077"/>
    <lineage>
        <taxon>Bacteria</taxon>
        <taxon>Bacillati</taxon>
        <taxon>Bacillota</taxon>
        <taxon>Bacilli</taxon>
        <taxon>Bacillales</taxon>
        <taxon>Bacillaceae</taxon>
        <taxon>Robertmurraya</taxon>
    </lineage>
</organism>
<gene>
    <name evidence="2" type="ORF">SM124_09040</name>
</gene>
<comment type="caution">
    <text evidence="2">The sequence shown here is derived from an EMBL/GenBank/DDBJ whole genome shotgun (WGS) entry which is preliminary data.</text>
</comment>
<name>A0ABU5IXK6_9BACI</name>
<dbReference type="Proteomes" id="UP001290455">
    <property type="component" value="Unassembled WGS sequence"/>
</dbReference>